<organism evidence="2 3">
    <name type="scientific">Tunturiibacter gelidiferens</name>
    <dbReference type="NCBI Taxonomy" id="3069689"/>
    <lineage>
        <taxon>Bacteria</taxon>
        <taxon>Pseudomonadati</taxon>
        <taxon>Acidobacteriota</taxon>
        <taxon>Terriglobia</taxon>
        <taxon>Terriglobales</taxon>
        <taxon>Acidobacteriaceae</taxon>
        <taxon>Tunturiibacter</taxon>
    </lineage>
</organism>
<evidence type="ECO:0000313" key="3">
    <source>
        <dbReference type="Proteomes" id="UP000535182"/>
    </source>
</evidence>
<keyword evidence="3" id="KW-1185">Reference proteome</keyword>
<dbReference type="RefSeq" id="WP_406707260.1">
    <property type="nucleotide sequence ID" value="NZ_JACHEB010000014.1"/>
</dbReference>
<evidence type="ECO:0000256" key="1">
    <source>
        <dbReference type="PIRSR" id="PIRSR006661-1"/>
    </source>
</evidence>
<evidence type="ECO:0000313" key="2">
    <source>
        <dbReference type="EMBL" id="MBB5331351.1"/>
    </source>
</evidence>
<dbReference type="PANTHER" id="PTHR43169">
    <property type="entry name" value="EXSB FAMILY PROTEIN"/>
    <property type="match status" value="1"/>
</dbReference>
<dbReference type="GO" id="GO:0016783">
    <property type="term" value="F:sulfurtransferase activity"/>
    <property type="evidence" value="ECO:0007669"/>
    <property type="project" value="InterPro"/>
</dbReference>
<reference evidence="2 3" key="1">
    <citation type="submission" date="2020-08" db="EMBL/GenBank/DDBJ databases">
        <title>Genomic Encyclopedia of Type Strains, Phase IV (KMG-V): Genome sequencing to study the core and pangenomes of soil and plant-associated prokaryotes.</title>
        <authorList>
            <person name="Whitman W."/>
        </authorList>
    </citation>
    <scope>NUCLEOTIDE SEQUENCE [LARGE SCALE GENOMIC DNA]</scope>
    <source>
        <strain evidence="2 3">X5P2</strain>
    </source>
</reference>
<dbReference type="SUPFAM" id="SSF52402">
    <property type="entry name" value="Adenine nucleotide alpha hydrolases-like"/>
    <property type="match status" value="1"/>
</dbReference>
<dbReference type="Proteomes" id="UP000535182">
    <property type="component" value="Unassembled WGS sequence"/>
</dbReference>
<dbReference type="NCBIfam" id="TIGR00268">
    <property type="entry name" value="ATP-dependent sacrificial sulfur transferase LarE"/>
    <property type="match status" value="1"/>
</dbReference>
<dbReference type="EMBL" id="JACHEB010000014">
    <property type="protein sequence ID" value="MBB5331351.1"/>
    <property type="molecule type" value="Genomic_DNA"/>
</dbReference>
<gene>
    <name evidence="2" type="ORF">HDF14_004995</name>
</gene>
<dbReference type="PIRSF" id="PIRSF006661">
    <property type="entry name" value="PP-lp_UCP006661"/>
    <property type="match status" value="1"/>
</dbReference>
<dbReference type="InterPro" id="IPR052188">
    <property type="entry name" value="Ni-pincer_cofactor_biosynth"/>
</dbReference>
<accession>A0A9X0QIY8</accession>
<dbReference type="Gene3D" id="3.40.50.620">
    <property type="entry name" value="HUPs"/>
    <property type="match status" value="1"/>
</dbReference>
<dbReference type="InterPro" id="IPR014729">
    <property type="entry name" value="Rossmann-like_a/b/a_fold"/>
</dbReference>
<dbReference type="InterPro" id="IPR005232">
    <property type="entry name" value="LarE"/>
</dbReference>
<sequence>MSIQKFDAIQNLPTAHPSFQLTASPPGRSGLQSDQMDLAAKSAKLHETLRQLGSVLVAYSGGTDSAYLAYAAYQALGENMQAIIADSPSLPRAELAAALAFAADHNIPIQILHTNELESPDYQRNDSQRCFHCKDELFQQMEQARVSRNFTHIAYGMNLDDRAEFRPGQQAAAQHHAVAPLVTASLTKQEIRTLAHQAGLKLWDKPASACLASRIEYGRPVTRENLSQVEQAEAALHALGFPQVRVRHHGDLARIEIARDDLPRALTLSVLEAITAAIKPLGFLYVTLDTEGYRSGSMNDTLLAASAIQPAR</sequence>
<dbReference type="AlphaFoldDB" id="A0A9X0QIY8"/>
<dbReference type="PANTHER" id="PTHR43169:SF2">
    <property type="entry name" value="NAD_GMP SYNTHASE DOMAIN-CONTAINING PROTEIN"/>
    <property type="match status" value="1"/>
</dbReference>
<comment type="caution">
    <text evidence="2">The sequence shown here is derived from an EMBL/GenBank/DDBJ whole genome shotgun (WGS) entry which is preliminary data.</text>
</comment>
<protein>
    <recommendedName>
        <fullName evidence="4">ATP-dependent sacrificial sulfur transferase LarE</fullName>
    </recommendedName>
</protein>
<evidence type="ECO:0008006" key="4">
    <source>
        <dbReference type="Google" id="ProtNLM"/>
    </source>
</evidence>
<name>A0A9X0QIY8_9BACT</name>
<feature type="active site" description="Nucleophile and sulfur donor" evidence="1">
    <location>
        <position position="210"/>
    </location>
</feature>
<dbReference type="CDD" id="cd01990">
    <property type="entry name" value="LarE-like"/>
    <property type="match status" value="1"/>
</dbReference>
<proteinExistence type="predicted"/>